<evidence type="ECO:0000256" key="6">
    <source>
        <dbReference type="PROSITE-ProRule" id="PRU00192"/>
    </source>
</evidence>
<dbReference type="SUPFAM" id="SSF55550">
    <property type="entry name" value="SH2 domain"/>
    <property type="match status" value="1"/>
</dbReference>
<dbReference type="PRINTS" id="PR00452">
    <property type="entry name" value="SH3DOMAIN"/>
</dbReference>
<dbReference type="InterPro" id="IPR035458">
    <property type="entry name" value="CRK_SH3_C"/>
</dbReference>
<proteinExistence type="inferred from homology"/>
<evidence type="ECO:0000256" key="2">
    <source>
        <dbReference type="ARBA" id="ARBA00022443"/>
    </source>
</evidence>
<evidence type="ECO:0000259" key="10">
    <source>
        <dbReference type="PROSITE" id="PS50002"/>
    </source>
</evidence>
<keyword evidence="8" id="KW-0812">Transmembrane</keyword>
<dbReference type="PRINTS" id="PR00401">
    <property type="entry name" value="SH2DOMAIN"/>
</dbReference>
<dbReference type="InterPro" id="IPR035457">
    <property type="entry name" value="CRK_SH3_N"/>
</dbReference>
<dbReference type="SUPFAM" id="SSF50044">
    <property type="entry name" value="SH3-domain"/>
    <property type="match status" value="2"/>
</dbReference>
<protein>
    <submittedName>
        <fullName evidence="11">Adapter molecule Crk</fullName>
    </submittedName>
</protein>
<gene>
    <name evidence="11" type="primary">hes1-b</name>
    <name evidence="11" type="ORF">T11_8265</name>
</gene>
<dbReference type="GO" id="GO:0016477">
    <property type="term" value="P:cell migration"/>
    <property type="evidence" value="ECO:0007669"/>
    <property type="project" value="TreeGrafter"/>
</dbReference>
<comment type="similarity">
    <text evidence="1">Belongs to the CRK family.</text>
</comment>
<dbReference type="InterPro" id="IPR000980">
    <property type="entry name" value="SH2"/>
</dbReference>
<keyword evidence="8" id="KW-1133">Transmembrane helix</keyword>
<dbReference type="SMART" id="SM00252">
    <property type="entry name" value="SH2"/>
    <property type="match status" value="1"/>
</dbReference>
<dbReference type="Gene3D" id="3.30.505.10">
    <property type="entry name" value="SH2 domain"/>
    <property type="match status" value="1"/>
</dbReference>
<dbReference type="Pfam" id="PF07653">
    <property type="entry name" value="SH3_2"/>
    <property type="match status" value="1"/>
</dbReference>
<dbReference type="OrthoDB" id="9204160at2759"/>
<dbReference type="InterPro" id="IPR036860">
    <property type="entry name" value="SH2_dom_sf"/>
</dbReference>
<dbReference type="EMBL" id="JYDP01000185">
    <property type="protein sequence ID" value="KRZ03690.1"/>
    <property type="molecule type" value="Genomic_DNA"/>
</dbReference>
<dbReference type="STRING" id="268475.A0A0V1H0H7"/>
<sequence length="368" mass="41840">LSSASRSLVTARSRSAASREAEQEIKRKSPLTTCLAKRLPLSATRCDIFQISLVVVSFFGVFYTRVLKLMSMTNSARTSDDDLHFRIAAFDPYDKGSWYFGDISREESNKILLKEHDDGVFLVRDSTTRPGSLVLCVRESGKESSVSQYIIQVQRDEDGNLLSYKIGQQTFADMPSLLNFYKLHYLETSPLVRPAPRDVYKVRAKFDFQGQEEDDLPFKRGEALWVIRKDMNSMWWMARNSIGQTGYIPANYVEESDEEKSKRNSENSSGSACEISEVSVSPTSYTKQRAANLTSQRKLPAYVRVKQARIPNAYDKSALRLQVGDRVKVLKMHPSGTWEGELNGRIGHFPFTYVEFEDTDEKETPANQ</sequence>
<dbReference type="GO" id="GO:0005737">
    <property type="term" value="C:cytoplasm"/>
    <property type="evidence" value="ECO:0007669"/>
    <property type="project" value="TreeGrafter"/>
</dbReference>
<evidence type="ECO:0000256" key="1">
    <source>
        <dbReference type="ARBA" id="ARBA00009756"/>
    </source>
</evidence>
<feature type="compositionally biased region" description="Low complexity" evidence="7">
    <location>
        <begin position="1"/>
        <end position="16"/>
    </location>
</feature>
<organism evidence="11 12">
    <name type="scientific">Trichinella zimbabwensis</name>
    <dbReference type="NCBI Taxonomy" id="268475"/>
    <lineage>
        <taxon>Eukaryota</taxon>
        <taxon>Metazoa</taxon>
        <taxon>Ecdysozoa</taxon>
        <taxon>Nematoda</taxon>
        <taxon>Enoplea</taxon>
        <taxon>Dorylaimia</taxon>
        <taxon>Trichinellida</taxon>
        <taxon>Trichinellidae</taxon>
        <taxon>Trichinella</taxon>
    </lineage>
</organism>
<evidence type="ECO:0000313" key="12">
    <source>
        <dbReference type="Proteomes" id="UP000055024"/>
    </source>
</evidence>
<keyword evidence="12" id="KW-1185">Reference proteome</keyword>
<dbReference type="PANTHER" id="PTHR19969">
    <property type="entry name" value="SH2-SH3 ADAPTOR PROTEIN-RELATED"/>
    <property type="match status" value="1"/>
</dbReference>
<dbReference type="PANTHER" id="PTHR19969:SF5">
    <property type="entry name" value="CRK-LIKE PROTEIN"/>
    <property type="match status" value="1"/>
</dbReference>
<dbReference type="GO" id="GO:0030971">
    <property type="term" value="F:receptor tyrosine kinase binding"/>
    <property type="evidence" value="ECO:0007669"/>
    <property type="project" value="TreeGrafter"/>
</dbReference>
<evidence type="ECO:0000256" key="3">
    <source>
        <dbReference type="ARBA" id="ARBA00022737"/>
    </source>
</evidence>
<dbReference type="PROSITE" id="PS50001">
    <property type="entry name" value="SH2"/>
    <property type="match status" value="1"/>
</dbReference>
<dbReference type="CDD" id="cd09926">
    <property type="entry name" value="SH2_CRK_like"/>
    <property type="match status" value="1"/>
</dbReference>
<dbReference type="GO" id="GO:0007167">
    <property type="term" value="P:enzyme-linked receptor protein signaling pathway"/>
    <property type="evidence" value="ECO:0007669"/>
    <property type="project" value="TreeGrafter"/>
</dbReference>
<feature type="region of interest" description="Disordered" evidence="7">
    <location>
        <begin position="1"/>
        <end position="24"/>
    </location>
</feature>
<dbReference type="GO" id="GO:1902531">
    <property type="term" value="P:regulation of intracellular signal transduction"/>
    <property type="evidence" value="ECO:0007669"/>
    <property type="project" value="UniProtKB-ARBA"/>
</dbReference>
<name>A0A0V1H0H7_9BILA</name>
<dbReference type="Gene3D" id="2.30.30.40">
    <property type="entry name" value="SH3 Domains"/>
    <property type="match status" value="2"/>
</dbReference>
<evidence type="ECO:0000256" key="8">
    <source>
        <dbReference type="SAM" id="Phobius"/>
    </source>
</evidence>
<dbReference type="Pfam" id="PF00018">
    <property type="entry name" value="SH3_1"/>
    <property type="match status" value="1"/>
</dbReference>
<evidence type="ECO:0000313" key="11">
    <source>
        <dbReference type="EMBL" id="KRZ03690.1"/>
    </source>
</evidence>
<reference evidence="11 12" key="1">
    <citation type="submission" date="2015-01" db="EMBL/GenBank/DDBJ databases">
        <title>Evolution of Trichinella species and genotypes.</title>
        <authorList>
            <person name="Korhonen P.K."/>
            <person name="Edoardo P."/>
            <person name="Giuseppe L.R."/>
            <person name="Gasser R.B."/>
        </authorList>
    </citation>
    <scope>NUCLEOTIDE SEQUENCE [LARGE SCALE GENOMIC DNA]</scope>
    <source>
        <strain evidence="11">ISS1029</strain>
    </source>
</reference>
<keyword evidence="4 5" id="KW-0727">SH2 domain</keyword>
<dbReference type="InterPro" id="IPR036028">
    <property type="entry name" value="SH3-like_dom_sf"/>
</dbReference>
<dbReference type="PROSITE" id="PS50002">
    <property type="entry name" value="SH3"/>
    <property type="match status" value="2"/>
</dbReference>
<dbReference type="SMART" id="SM00326">
    <property type="entry name" value="SH3"/>
    <property type="match status" value="2"/>
</dbReference>
<dbReference type="CDD" id="cd11758">
    <property type="entry name" value="SH3_CRK_N"/>
    <property type="match status" value="1"/>
</dbReference>
<keyword evidence="3" id="KW-0677">Repeat</keyword>
<accession>A0A0V1H0H7</accession>
<dbReference type="Proteomes" id="UP000055024">
    <property type="component" value="Unassembled WGS sequence"/>
</dbReference>
<dbReference type="Pfam" id="PF00017">
    <property type="entry name" value="SH2"/>
    <property type="match status" value="1"/>
</dbReference>
<feature type="domain" description="SH3" evidence="10">
    <location>
        <begin position="197"/>
        <end position="258"/>
    </location>
</feature>
<evidence type="ECO:0000259" key="9">
    <source>
        <dbReference type="PROSITE" id="PS50001"/>
    </source>
</evidence>
<feature type="domain" description="SH3" evidence="10">
    <location>
        <begin position="298"/>
        <end position="359"/>
    </location>
</feature>
<keyword evidence="2 6" id="KW-0728">SH3 domain</keyword>
<evidence type="ECO:0000256" key="5">
    <source>
        <dbReference type="PROSITE-ProRule" id="PRU00191"/>
    </source>
</evidence>
<dbReference type="InterPro" id="IPR001452">
    <property type="entry name" value="SH3_domain"/>
</dbReference>
<feature type="transmembrane region" description="Helical" evidence="8">
    <location>
        <begin position="48"/>
        <end position="67"/>
    </location>
</feature>
<evidence type="ECO:0000256" key="4">
    <source>
        <dbReference type="ARBA" id="ARBA00022999"/>
    </source>
</evidence>
<dbReference type="InterPro" id="IPR051184">
    <property type="entry name" value="Tyrosine-phos_adapter"/>
</dbReference>
<comment type="caution">
    <text evidence="11">The sequence shown here is derived from an EMBL/GenBank/DDBJ whole genome shotgun (WGS) entry which is preliminary data.</text>
</comment>
<feature type="region of interest" description="Disordered" evidence="7">
    <location>
        <begin position="258"/>
        <end position="278"/>
    </location>
</feature>
<keyword evidence="8" id="KW-0472">Membrane</keyword>
<feature type="non-terminal residue" evidence="11">
    <location>
        <position position="1"/>
    </location>
</feature>
<dbReference type="AlphaFoldDB" id="A0A0V1H0H7"/>
<feature type="domain" description="SH2" evidence="9">
    <location>
        <begin position="98"/>
        <end position="195"/>
    </location>
</feature>
<evidence type="ECO:0000256" key="7">
    <source>
        <dbReference type="SAM" id="MobiDB-lite"/>
    </source>
</evidence>
<dbReference type="GO" id="GO:0035591">
    <property type="term" value="F:signaling adaptor activity"/>
    <property type="evidence" value="ECO:0007669"/>
    <property type="project" value="TreeGrafter"/>
</dbReference>
<dbReference type="CDD" id="cd11759">
    <property type="entry name" value="SH3_CRK_C"/>
    <property type="match status" value="1"/>
</dbReference>